<dbReference type="Gene3D" id="4.10.1000.10">
    <property type="entry name" value="Zinc finger, CCCH-type"/>
    <property type="match status" value="1"/>
</dbReference>
<keyword evidence="6" id="KW-0539">Nucleus</keyword>
<dbReference type="PROSITE" id="PS50103">
    <property type="entry name" value="ZF_C3H1"/>
    <property type="match status" value="2"/>
</dbReference>
<dbReference type="PANTHER" id="PTHR45740">
    <property type="entry name" value="POLY [ADP-RIBOSE] POLYMERASE"/>
    <property type="match status" value="1"/>
</dbReference>
<protein>
    <submittedName>
        <fullName evidence="12">Poly [ADP-ribose] polymerase 12</fullName>
    </submittedName>
</protein>
<dbReference type="Pfam" id="PF18044">
    <property type="entry name" value="zf-CCCH_4"/>
    <property type="match status" value="1"/>
</dbReference>
<comment type="subcellular location">
    <subcellularLocation>
        <location evidence="1">Nucleus</location>
    </subcellularLocation>
</comment>
<reference evidence="12" key="1">
    <citation type="journal article" name="BMC Genomics">
        <title>Long-read sequencing and de novo genome assembly of marine medaka (Oryzias melastigma).</title>
        <authorList>
            <person name="Liang P."/>
            <person name="Saqib H.S.A."/>
            <person name="Ni X."/>
            <person name="Shen Y."/>
        </authorList>
    </citation>
    <scope>NUCLEOTIDE SEQUENCE</scope>
    <source>
        <strain evidence="12">Bigg-433</strain>
    </source>
</reference>
<feature type="domain" description="C3H1-type" evidence="10">
    <location>
        <begin position="55"/>
        <end position="82"/>
    </location>
</feature>
<evidence type="ECO:0000256" key="8">
    <source>
        <dbReference type="PROSITE-ProRule" id="PRU00723"/>
    </source>
</evidence>
<name>A0A834FDZ6_ORYME</name>
<evidence type="ECO:0000256" key="4">
    <source>
        <dbReference type="ARBA" id="ARBA00022771"/>
    </source>
</evidence>
<dbReference type="PANTHER" id="PTHR45740:SF14">
    <property type="entry name" value="NOVEL PROTEIN"/>
    <property type="match status" value="1"/>
</dbReference>
<dbReference type="SUPFAM" id="SSF90229">
    <property type="entry name" value="CCCH zinc finger"/>
    <property type="match status" value="1"/>
</dbReference>
<sequence>MKTTFFPFNITRKKQSCPSLVTHYFPGSFDEDSNGSDELSSSDQHSSDSDASTQGQNTEPCKYYNKGHCKNGKACSYLHICKYFVKGNCRYGSKCRLNHSGVGGGSFGKSQAQNPPTSLPKLTDGRCYQWQLDGGNGWKDIENDHILEAQYSLPHTKSIKIYNTPYGAVSIDFKRITVYGKKVKVRRLDDGNTVWVWYCILGRKWVKYGEKNSPTKSSPVQSSDIEKKFQSNPSSSFTFDIGGQTLEIRFRDMCQVGQRRKRKVIRRPLFRQQQRQTVSLPQLNLGSKPKWEFEGDGGRWHIFKSRAGVSIDSDEIEKKYQKNPKDRMNFKVQGQDYQLDFGAMIQTNLKTKKTRRIRRSGKYYEWQLMIKNQWLRIDGDHVIETHYCQPGAKGMTINTTKGLARGATYTQTSNKDVRVQRLSVLPPDQTEDVCWYFRDDHEWWEYGSRGPGTSVSSKDIERHFTLYPQGNLRFTVGSNGYSLDFRTMTQMNLNTGLQRRIRRRPKFTNSAGLRSPPALLAGSTSLSGGKPKWEFMDQYGKWTEYQKHVSISSEDIEVQFKRNPYGLLTFTTKKFKYELDFSVNDKCFEWQMLVENQWLRIDSDHVIETHYCQPGAKGMAINTTVGQIFIDFDTLETSQESVRVQRLSLLPPDQPEDVGWYFRDDRLWCEYGSNGSDTLNSSVSSKDIERHFMLYPQGNLGFTVGSIGYSIDFSNFTPPQSFLGHHSSLWQAVSGSLWEIGGQWTEYQTPVCSCDSSTIEQQYKLNPQGQLPFTTHKYSYTLDFSRMCQINNVFGTTRAVRRTAGSGVQPDISSGTSLQWQFQDNWGIWTDFSQGNQCSVSSQDIELQYQQNPSGTLIFYTRDFSYELNFSAMNQRNLSTNTVRAVRRIQQ</sequence>
<evidence type="ECO:0000259" key="10">
    <source>
        <dbReference type="PROSITE" id="PS50103"/>
    </source>
</evidence>
<feature type="zinc finger region" description="C3H1-type" evidence="8">
    <location>
        <begin position="83"/>
        <end position="102"/>
    </location>
</feature>
<dbReference type="Pfam" id="PF00642">
    <property type="entry name" value="zf-CCCH"/>
    <property type="match status" value="1"/>
</dbReference>
<dbReference type="InterPro" id="IPR004170">
    <property type="entry name" value="WWE_dom"/>
</dbReference>
<comment type="caution">
    <text evidence="12">The sequence shown here is derived from an EMBL/GenBank/DDBJ whole genome shotgun (WGS) entry which is preliminary data.</text>
</comment>
<evidence type="ECO:0000256" key="9">
    <source>
        <dbReference type="SAM" id="MobiDB-lite"/>
    </source>
</evidence>
<keyword evidence="3 8" id="KW-0479">Metal-binding</keyword>
<dbReference type="GO" id="GO:0008270">
    <property type="term" value="F:zinc ion binding"/>
    <property type="evidence" value="ECO:0007669"/>
    <property type="project" value="UniProtKB-KW"/>
</dbReference>
<dbReference type="UniPathway" id="UPA00143"/>
<evidence type="ECO:0000256" key="1">
    <source>
        <dbReference type="ARBA" id="ARBA00004123"/>
    </source>
</evidence>
<feature type="domain" description="WWE" evidence="11">
    <location>
        <begin position="180"/>
        <end position="271"/>
    </location>
</feature>
<dbReference type="InterPro" id="IPR041367">
    <property type="entry name" value="Znf-CCCH_4"/>
</dbReference>
<dbReference type="InterPro" id="IPR018123">
    <property type="entry name" value="WWE-dom_subgr"/>
</dbReference>
<evidence type="ECO:0000313" key="12">
    <source>
        <dbReference type="EMBL" id="KAF6731221.1"/>
    </source>
</evidence>
<evidence type="ECO:0000256" key="7">
    <source>
        <dbReference type="ARBA" id="ARBA00024347"/>
    </source>
</evidence>
<dbReference type="SMART" id="SM00678">
    <property type="entry name" value="WWE"/>
    <property type="match status" value="4"/>
</dbReference>
<dbReference type="PROSITE" id="PS50918">
    <property type="entry name" value="WWE"/>
    <property type="match status" value="6"/>
</dbReference>
<comment type="similarity">
    <text evidence="7">Belongs to the ARTD/PARP family.</text>
</comment>
<dbReference type="GO" id="GO:0003950">
    <property type="term" value="F:NAD+ poly-ADP-ribosyltransferase activity"/>
    <property type="evidence" value="ECO:0007669"/>
    <property type="project" value="TreeGrafter"/>
</dbReference>
<feature type="domain" description="WWE" evidence="11">
    <location>
        <begin position="519"/>
        <end position="600"/>
    </location>
</feature>
<feature type="zinc finger region" description="C3H1-type" evidence="8">
    <location>
        <begin position="55"/>
        <end position="82"/>
    </location>
</feature>
<dbReference type="SUPFAM" id="SSF117839">
    <property type="entry name" value="WWE domain"/>
    <property type="match status" value="6"/>
</dbReference>
<organism evidence="12 13">
    <name type="scientific">Oryzias melastigma</name>
    <name type="common">Marine medaka</name>
    <dbReference type="NCBI Taxonomy" id="30732"/>
    <lineage>
        <taxon>Eukaryota</taxon>
        <taxon>Metazoa</taxon>
        <taxon>Chordata</taxon>
        <taxon>Craniata</taxon>
        <taxon>Vertebrata</taxon>
        <taxon>Euteleostomi</taxon>
        <taxon>Actinopterygii</taxon>
        <taxon>Neopterygii</taxon>
        <taxon>Teleostei</taxon>
        <taxon>Neoteleostei</taxon>
        <taxon>Acanthomorphata</taxon>
        <taxon>Ovalentaria</taxon>
        <taxon>Atherinomorphae</taxon>
        <taxon>Beloniformes</taxon>
        <taxon>Adrianichthyidae</taxon>
        <taxon>Oryziinae</taxon>
        <taxon>Oryzias</taxon>
    </lineage>
</organism>
<evidence type="ECO:0000313" key="13">
    <source>
        <dbReference type="Proteomes" id="UP000646548"/>
    </source>
</evidence>
<feature type="compositionally biased region" description="Polar residues" evidence="9">
    <location>
        <begin position="212"/>
        <end position="223"/>
    </location>
</feature>
<dbReference type="GO" id="GO:0016567">
    <property type="term" value="P:protein ubiquitination"/>
    <property type="evidence" value="ECO:0007669"/>
    <property type="project" value="UniProtKB-UniPathway"/>
</dbReference>
<dbReference type="Pfam" id="PF02825">
    <property type="entry name" value="WWE"/>
    <property type="match status" value="6"/>
</dbReference>
<evidence type="ECO:0000259" key="11">
    <source>
        <dbReference type="PROSITE" id="PS50918"/>
    </source>
</evidence>
<dbReference type="InterPro" id="IPR037197">
    <property type="entry name" value="WWE_dom_sf"/>
</dbReference>
<dbReference type="GO" id="GO:0005634">
    <property type="term" value="C:nucleus"/>
    <property type="evidence" value="ECO:0007669"/>
    <property type="project" value="UniProtKB-SubCell"/>
</dbReference>
<feature type="region of interest" description="Disordered" evidence="9">
    <location>
        <begin position="32"/>
        <end position="57"/>
    </location>
</feature>
<proteinExistence type="inferred from homology"/>
<dbReference type="InterPro" id="IPR000571">
    <property type="entry name" value="Znf_CCCH"/>
</dbReference>
<evidence type="ECO:0000256" key="5">
    <source>
        <dbReference type="ARBA" id="ARBA00022833"/>
    </source>
</evidence>
<comment type="pathway">
    <text evidence="2">Protein modification; protein ubiquitination.</text>
</comment>
<accession>A0A834FDZ6</accession>
<feature type="compositionally biased region" description="Low complexity" evidence="9">
    <location>
        <begin position="36"/>
        <end position="52"/>
    </location>
</feature>
<feature type="domain" description="WWE" evidence="11">
    <location>
        <begin position="715"/>
        <end position="802"/>
    </location>
</feature>
<gene>
    <name evidence="12" type="ORF">FQA47_015110</name>
</gene>
<keyword evidence="5 8" id="KW-0862">Zinc</keyword>
<dbReference type="Proteomes" id="UP000646548">
    <property type="component" value="Unassembled WGS sequence"/>
</dbReference>
<keyword evidence="4 8" id="KW-0863">Zinc-finger</keyword>
<dbReference type="SMART" id="SM00356">
    <property type="entry name" value="ZnF_C3H1"/>
    <property type="match status" value="2"/>
</dbReference>
<dbReference type="InterPro" id="IPR036855">
    <property type="entry name" value="Znf_CCCH_sf"/>
</dbReference>
<dbReference type="Pfam" id="PF23466">
    <property type="entry name" value="WWE_4"/>
    <property type="match status" value="2"/>
</dbReference>
<feature type="domain" description="C3H1-type" evidence="10">
    <location>
        <begin position="83"/>
        <end position="102"/>
    </location>
</feature>
<feature type="domain" description="WWE" evidence="11">
    <location>
        <begin position="806"/>
        <end position="888"/>
    </location>
</feature>
<evidence type="ECO:0000256" key="3">
    <source>
        <dbReference type="ARBA" id="ARBA00022723"/>
    </source>
</evidence>
<evidence type="ECO:0000256" key="2">
    <source>
        <dbReference type="ARBA" id="ARBA00004906"/>
    </source>
</evidence>
<feature type="region of interest" description="Disordered" evidence="9">
    <location>
        <begin position="211"/>
        <end position="231"/>
    </location>
</feature>
<dbReference type="InterPro" id="IPR051712">
    <property type="entry name" value="ARTD-AVP"/>
</dbReference>
<feature type="domain" description="WWE" evidence="11">
    <location>
        <begin position="277"/>
        <end position="359"/>
    </location>
</feature>
<evidence type="ECO:0000256" key="6">
    <source>
        <dbReference type="ARBA" id="ARBA00023242"/>
    </source>
</evidence>
<dbReference type="Gene3D" id="3.30.720.50">
    <property type="match status" value="7"/>
</dbReference>
<dbReference type="GO" id="GO:1990404">
    <property type="term" value="F:NAD+-protein mono-ADP-ribosyltransferase activity"/>
    <property type="evidence" value="ECO:0007669"/>
    <property type="project" value="TreeGrafter"/>
</dbReference>
<dbReference type="AlphaFoldDB" id="A0A834FDZ6"/>
<feature type="domain" description="WWE" evidence="11">
    <location>
        <begin position="421"/>
        <end position="503"/>
    </location>
</feature>
<dbReference type="EMBL" id="WKFB01000217">
    <property type="protein sequence ID" value="KAF6731221.1"/>
    <property type="molecule type" value="Genomic_DNA"/>
</dbReference>